<evidence type="ECO:0000256" key="5">
    <source>
        <dbReference type="ARBA" id="ARBA00022771"/>
    </source>
</evidence>
<keyword evidence="6" id="KW-0862">Zinc</keyword>
<keyword evidence="4" id="KW-0677">Repeat</keyword>
<dbReference type="GO" id="GO:0005634">
    <property type="term" value="C:nucleus"/>
    <property type="evidence" value="ECO:0007669"/>
    <property type="project" value="UniProtKB-SubCell"/>
</dbReference>
<gene>
    <name evidence="13" type="ORF">V5799_028879</name>
</gene>
<evidence type="ECO:0000256" key="8">
    <source>
        <dbReference type="ARBA" id="ARBA00023125"/>
    </source>
</evidence>
<evidence type="ECO:0000256" key="1">
    <source>
        <dbReference type="ARBA" id="ARBA00004123"/>
    </source>
</evidence>
<evidence type="ECO:0000256" key="4">
    <source>
        <dbReference type="ARBA" id="ARBA00022737"/>
    </source>
</evidence>
<comment type="similarity">
    <text evidence="2">Belongs to the krueppel C2H2-type zinc-finger protein family.</text>
</comment>
<keyword evidence="8" id="KW-0238">DNA-binding</keyword>
<evidence type="ECO:0000256" key="9">
    <source>
        <dbReference type="ARBA" id="ARBA00023163"/>
    </source>
</evidence>
<dbReference type="InterPro" id="IPR013087">
    <property type="entry name" value="Znf_C2H2_type"/>
</dbReference>
<dbReference type="PANTHER" id="PTHR24394">
    <property type="entry name" value="ZINC FINGER PROTEIN"/>
    <property type="match status" value="1"/>
</dbReference>
<feature type="domain" description="C2H2-type" evidence="12">
    <location>
        <begin position="106"/>
        <end position="133"/>
    </location>
</feature>
<dbReference type="GO" id="GO:0008270">
    <property type="term" value="F:zinc ion binding"/>
    <property type="evidence" value="ECO:0007669"/>
    <property type="project" value="UniProtKB-KW"/>
</dbReference>
<dbReference type="Pfam" id="PF13465">
    <property type="entry name" value="zf-H2C2_2"/>
    <property type="match status" value="1"/>
</dbReference>
<dbReference type="PROSITE" id="PS50157">
    <property type="entry name" value="ZINC_FINGER_C2H2_2"/>
    <property type="match status" value="2"/>
</dbReference>
<sequence length="164" mass="17870">MSAFVHYDGCDVNSTFLAAWPSLPVTTPPETALVPVPPWLTTTPVKRPDIVFHRFGSSTAGTLAPVILKHMATSKSGDVEPGAWGPNGGGGMVKEVVQPQPAGKIFTCEFCSKMFGFPSKLQEHMRSHTKETPFQCPFCPKGFTQKGNYKRHVQLHSEQPKDGS</sequence>
<keyword evidence="14" id="KW-1185">Reference proteome</keyword>
<evidence type="ECO:0000256" key="11">
    <source>
        <dbReference type="PROSITE-ProRule" id="PRU00042"/>
    </source>
</evidence>
<feature type="domain" description="C2H2-type" evidence="12">
    <location>
        <begin position="134"/>
        <end position="161"/>
    </location>
</feature>
<keyword evidence="5 11" id="KW-0863">Zinc-finger</keyword>
<dbReference type="InterPro" id="IPR036236">
    <property type="entry name" value="Znf_C2H2_sf"/>
</dbReference>
<name>A0AAQ4DBM4_AMBAM</name>
<evidence type="ECO:0000259" key="12">
    <source>
        <dbReference type="PROSITE" id="PS50157"/>
    </source>
</evidence>
<comment type="caution">
    <text evidence="13">The sequence shown here is derived from an EMBL/GenBank/DDBJ whole genome shotgun (WGS) entry which is preliminary data.</text>
</comment>
<protein>
    <recommendedName>
        <fullName evidence="12">C2H2-type domain-containing protein</fullName>
    </recommendedName>
</protein>
<evidence type="ECO:0000256" key="6">
    <source>
        <dbReference type="ARBA" id="ARBA00022833"/>
    </source>
</evidence>
<dbReference type="GO" id="GO:0000981">
    <property type="term" value="F:DNA-binding transcription factor activity, RNA polymerase II-specific"/>
    <property type="evidence" value="ECO:0007669"/>
    <property type="project" value="TreeGrafter"/>
</dbReference>
<dbReference type="Proteomes" id="UP001321473">
    <property type="component" value="Unassembled WGS sequence"/>
</dbReference>
<comment type="subcellular location">
    <subcellularLocation>
        <location evidence="1">Nucleus</location>
    </subcellularLocation>
</comment>
<accession>A0AAQ4DBM4</accession>
<evidence type="ECO:0000256" key="2">
    <source>
        <dbReference type="ARBA" id="ARBA00006991"/>
    </source>
</evidence>
<dbReference type="EMBL" id="JARKHS020032514">
    <property type="protein sequence ID" value="KAK8759864.1"/>
    <property type="molecule type" value="Genomic_DNA"/>
</dbReference>
<evidence type="ECO:0000256" key="10">
    <source>
        <dbReference type="ARBA" id="ARBA00023242"/>
    </source>
</evidence>
<keyword evidence="3" id="KW-0479">Metal-binding</keyword>
<keyword evidence="7" id="KW-0805">Transcription regulation</keyword>
<evidence type="ECO:0000256" key="7">
    <source>
        <dbReference type="ARBA" id="ARBA00023015"/>
    </source>
</evidence>
<evidence type="ECO:0000256" key="3">
    <source>
        <dbReference type="ARBA" id="ARBA00022723"/>
    </source>
</evidence>
<dbReference type="PROSITE" id="PS00028">
    <property type="entry name" value="ZINC_FINGER_C2H2_1"/>
    <property type="match status" value="2"/>
</dbReference>
<evidence type="ECO:0000313" key="14">
    <source>
        <dbReference type="Proteomes" id="UP001321473"/>
    </source>
</evidence>
<reference evidence="13 14" key="1">
    <citation type="journal article" date="2023" name="Arcadia Sci">
        <title>De novo assembly of a long-read Amblyomma americanum tick genome.</title>
        <authorList>
            <person name="Chou S."/>
            <person name="Poskanzer K.E."/>
            <person name="Rollins M."/>
            <person name="Thuy-Boun P.S."/>
        </authorList>
    </citation>
    <scope>NUCLEOTIDE SEQUENCE [LARGE SCALE GENOMIC DNA]</scope>
    <source>
        <strain evidence="13">F_SG_1</strain>
        <tissue evidence="13">Salivary glands</tissue>
    </source>
</reference>
<dbReference type="PANTHER" id="PTHR24394:SF44">
    <property type="entry name" value="ZINC FINGER PROTEIN 271-LIKE"/>
    <property type="match status" value="1"/>
</dbReference>
<dbReference type="SMART" id="SM00355">
    <property type="entry name" value="ZnF_C2H2"/>
    <property type="match status" value="2"/>
</dbReference>
<proteinExistence type="inferred from homology"/>
<dbReference type="FunFam" id="3.30.160.60:FF:000075">
    <property type="entry name" value="Putative zinc finger protein 536"/>
    <property type="match status" value="1"/>
</dbReference>
<evidence type="ECO:0000313" key="13">
    <source>
        <dbReference type="EMBL" id="KAK8759864.1"/>
    </source>
</evidence>
<dbReference type="Gene3D" id="3.30.160.60">
    <property type="entry name" value="Classic Zinc Finger"/>
    <property type="match status" value="2"/>
</dbReference>
<dbReference type="SUPFAM" id="SSF57667">
    <property type="entry name" value="beta-beta-alpha zinc fingers"/>
    <property type="match status" value="1"/>
</dbReference>
<organism evidence="13 14">
    <name type="scientific">Amblyomma americanum</name>
    <name type="common">Lone star tick</name>
    <dbReference type="NCBI Taxonomy" id="6943"/>
    <lineage>
        <taxon>Eukaryota</taxon>
        <taxon>Metazoa</taxon>
        <taxon>Ecdysozoa</taxon>
        <taxon>Arthropoda</taxon>
        <taxon>Chelicerata</taxon>
        <taxon>Arachnida</taxon>
        <taxon>Acari</taxon>
        <taxon>Parasitiformes</taxon>
        <taxon>Ixodida</taxon>
        <taxon>Ixodoidea</taxon>
        <taxon>Ixodidae</taxon>
        <taxon>Amblyomminae</taxon>
        <taxon>Amblyomma</taxon>
    </lineage>
</organism>
<keyword evidence="10" id="KW-0539">Nucleus</keyword>
<keyword evidence="9" id="KW-0804">Transcription</keyword>
<dbReference type="GO" id="GO:0003677">
    <property type="term" value="F:DNA binding"/>
    <property type="evidence" value="ECO:0007669"/>
    <property type="project" value="UniProtKB-KW"/>
</dbReference>
<dbReference type="AlphaFoldDB" id="A0AAQ4DBM4"/>